<evidence type="ECO:0000313" key="2">
    <source>
        <dbReference type="EMBL" id="OIQ70492.1"/>
    </source>
</evidence>
<accession>A0A1J5PSC2</accession>
<name>A0A1J5PSC2_9ZZZZ</name>
<comment type="caution">
    <text evidence="2">The sequence shown here is derived from an EMBL/GenBank/DDBJ whole genome shotgun (WGS) entry which is preliminary data.</text>
</comment>
<gene>
    <name evidence="2" type="ORF">GALL_478940</name>
</gene>
<dbReference type="AlphaFoldDB" id="A0A1J5PSC2"/>
<organism evidence="2">
    <name type="scientific">mine drainage metagenome</name>
    <dbReference type="NCBI Taxonomy" id="410659"/>
    <lineage>
        <taxon>unclassified sequences</taxon>
        <taxon>metagenomes</taxon>
        <taxon>ecological metagenomes</taxon>
    </lineage>
</organism>
<feature type="compositionally biased region" description="Basic and acidic residues" evidence="1">
    <location>
        <begin position="8"/>
        <end position="20"/>
    </location>
</feature>
<dbReference type="EMBL" id="MLJW01004175">
    <property type="protein sequence ID" value="OIQ70492.1"/>
    <property type="molecule type" value="Genomic_DNA"/>
</dbReference>
<reference evidence="2" key="1">
    <citation type="submission" date="2016-10" db="EMBL/GenBank/DDBJ databases">
        <title>Sequence of Gallionella enrichment culture.</title>
        <authorList>
            <person name="Poehlein A."/>
            <person name="Muehling M."/>
            <person name="Daniel R."/>
        </authorList>
    </citation>
    <scope>NUCLEOTIDE SEQUENCE</scope>
</reference>
<sequence length="38" mass="4008">MAVARRLGRGDAYTRTDDPAKAIMPGGAAAMQTQICKN</sequence>
<protein>
    <submittedName>
        <fullName evidence="2">Uncharacterized protein</fullName>
    </submittedName>
</protein>
<feature type="region of interest" description="Disordered" evidence="1">
    <location>
        <begin position="1"/>
        <end position="25"/>
    </location>
</feature>
<proteinExistence type="predicted"/>
<evidence type="ECO:0000256" key="1">
    <source>
        <dbReference type="SAM" id="MobiDB-lite"/>
    </source>
</evidence>